<dbReference type="Proteomes" id="UP000305511">
    <property type="component" value="Unassembled WGS sequence"/>
</dbReference>
<organism evidence="3 4">
    <name type="scientific">Enterococcus faecalis</name>
    <name type="common">Streptococcus faecalis</name>
    <dbReference type="NCBI Taxonomy" id="1351"/>
    <lineage>
        <taxon>Bacteria</taxon>
        <taxon>Bacillati</taxon>
        <taxon>Bacillota</taxon>
        <taxon>Bacilli</taxon>
        <taxon>Lactobacillales</taxon>
        <taxon>Enterococcaceae</taxon>
        <taxon>Enterococcus</taxon>
    </lineage>
</organism>
<evidence type="ECO:0000313" key="4">
    <source>
        <dbReference type="Proteomes" id="UP000305511"/>
    </source>
</evidence>
<name>A0A4U4T3X5_ENTFL</name>
<feature type="chain" id="PRO_5039450467" evidence="1">
    <location>
        <begin position="28"/>
        <end position="348"/>
    </location>
</feature>
<dbReference type="AlphaFoldDB" id="A0A4U4T3X5"/>
<dbReference type="Gene3D" id="2.40.128.540">
    <property type="entry name" value="Domain of unknown function DUF4822"/>
    <property type="match status" value="2"/>
</dbReference>
<keyword evidence="1" id="KW-0732">Signal</keyword>
<proteinExistence type="predicted"/>
<comment type="caution">
    <text evidence="3">The sequence shown here is derived from an EMBL/GenBank/DDBJ whole genome shotgun (WGS) entry which is preliminary data.</text>
</comment>
<feature type="domain" description="DUF4822" evidence="2">
    <location>
        <begin position="229"/>
        <end position="346"/>
    </location>
</feature>
<dbReference type="EMBL" id="SIYF01000048">
    <property type="protein sequence ID" value="TKK91200.1"/>
    <property type="molecule type" value="Genomic_DNA"/>
</dbReference>
<evidence type="ECO:0000256" key="1">
    <source>
        <dbReference type="SAM" id="SignalP"/>
    </source>
</evidence>
<dbReference type="InterPro" id="IPR032247">
    <property type="entry name" value="DUF4822"/>
</dbReference>
<dbReference type="RefSeq" id="WP_016618113.1">
    <property type="nucleotide sequence ID" value="NZ_CAXOFL010000003.1"/>
</dbReference>
<reference evidence="3 4" key="1">
    <citation type="submission" date="2019-02" db="EMBL/GenBank/DDBJ databases">
        <title>Bacteria dissemination in different level of health care in South Africa: the effectiveness of infections prevention and control.</title>
        <authorList>
            <person name="Shobo C."/>
            <person name="Amoako D.G."/>
            <person name="Allam M."/>
            <person name="Ismail A."/>
            <person name="Bester L.A."/>
            <person name="Essack S.Y."/>
        </authorList>
    </citation>
    <scope>NUCLEOTIDE SEQUENCE [LARGE SCALE GENOMIC DNA]</scope>
    <source>
        <strain evidence="3 4">2SIL2</strain>
    </source>
</reference>
<evidence type="ECO:0000313" key="3">
    <source>
        <dbReference type="EMBL" id="TKK91200.1"/>
    </source>
</evidence>
<accession>A0A4U4T3X5</accession>
<dbReference type="Pfam" id="PF16103">
    <property type="entry name" value="DUF4822"/>
    <property type="match status" value="2"/>
</dbReference>
<feature type="domain" description="DUF4822" evidence="2">
    <location>
        <begin position="57"/>
        <end position="176"/>
    </location>
</feature>
<sequence>MKKKIVGTITLLALSALLVGGAGGALTAEAYVPQSVDNPNNLGNLPEYLRSVGIRQDEMLSEKDWAGQRVYDKNGTDLTAENQDLLHAIKFDATTSFYEFFDKETGKSTGDEGTFFMTAGLSDKSYLVIISETKNYQGVYRSRMLYQDTFTYTQTGKDKAGNDVEVFVENKATSGPVYGYPQPFPNNRPRTLEFTNGRRAMTEQTGAIDINRPGDEILGKTSWLYGTPERLWNGTKVVDKDGNDVTSANQNFISLAKFDQDSSKYEFFNLQTGETRGDYGYFKVGNQNKFRAHVSIGTNRYGAVLELTELNDNRFTYTRMGKDNEGNDIQVYVEHEPYQGTFDPEFTF</sequence>
<protein>
    <submittedName>
        <fullName evidence="3">DUF4822 domain-containing protein</fullName>
    </submittedName>
</protein>
<gene>
    <name evidence="3" type="ORF">EY666_02340</name>
</gene>
<evidence type="ECO:0000259" key="2">
    <source>
        <dbReference type="Pfam" id="PF16103"/>
    </source>
</evidence>
<feature type="signal peptide" evidence="1">
    <location>
        <begin position="1"/>
        <end position="27"/>
    </location>
</feature>